<dbReference type="GO" id="GO:0071555">
    <property type="term" value="P:cell wall organization"/>
    <property type="evidence" value="ECO:0007669"/>
    <property type="project" value="UniProtKB-UniRule"/>
</dbReference>
<evidence type="ECO:0000313" key="11">
    <source>
        <dbReference type="EMBL" id="MBS4222010.1"/>
    </source>
</evidence>
<evidence type="ECO:0000256" key="6">
    <source>
        <dbReference type="ARBA" id="ARBA00022960"/>
    </source>
</evidence>
<evidence type="ECO:0000256" key="8">
    <source>
        <dbReference type="ARBA" id="ARBA00023316"/>
    </source>
</evidence>
<dbReference type="GO" id="GO:0008360">
    <property type="term" value="P:regulation of cell shape"/>
    <property type="evidence" value="ECO:0007669"/>
    <property type="project" value="UniProtKB-UniRule"/>
</dbReference>
<comment type="similarity">
    <text evidence="2">Belongs to the YkuD family.</text>
</comment>
<keyword evidence="5" id="KW-0378">Hydrolase</keyword>
<reference evidence="11 12" key="1">
    <citation type="submission" date="2021-05" db="EMBL/GenBank/DDBJ databases">
        <title>Novel Bacillus species.</title>
        <authorList>
            <person name="Liu G."/>
        </authorList>
    </citation>
    <scope>NUCLEOTIDE SEQUENCE [LARGE SCALE GENOMIC DNA]</scope>
    <source>
        <strain evidence="11 12">FJAT-49682</strain>
    </source>
</reference>
<keyword evidence="7 9" id="KW-0573">Peptidoglycan synthesis</keyword>
<dbReference type="AlphaFoldDB" id="A0A942UIC4"/>
<evidence type="ECO:0000256" key="5">
    <source>
        <dbReference type="ARBA" id="ARBA00022801"/>
    </source>
</evidence>
<dbReference type="Gene3D" id="1.10.101.10">
    <property type="entry name" value="PGBD-like superfamily/PGBD"/>
    <property type="match status" value="1"/>
</dbReference>
<dbReference type="InterPro" id="IPR036366">
    <property type="entry name" value="PGBDSf"/>
</dbReference>
<dbReference type="Pfam" id="PF01471">
    <property type="entry name" value="PG_binding_1"/>
    <property type="match status" value="1"/>
</dbReference>
<accession>A0A942UIC4</accession>
<protein>
    <submittedName>
        <fullName evidence="11">L,D-transpeptidase family protein</fullName>
    </submittedName>
</protein>
<dbReference type="InterPro" id="IPR005490">
    <property type="entry name" value="LD_TPept_cat_dom"/>
</dbReference>
<comment type="pathway">
    <text evidence="1 9">Cell wall biogenesis; peptidoglycan biosynthesis.</text>
</comment>
<keyword evidence="8 9" id="KW-0961">Cell wall biogenesis/degradation</keyword>
<comment type="caution">
    <text evidence="11">The sequence shown here is derived from an EMBL/GenBank/DDBJ whole genome shotgun (WGS) entry which is preliminary data.</text>
</comment>
<dbReference type="SUPFAM" id="SSF141523">
    <property type="entry name" value="L,D-transpeptidase catalytic domain-like"/>
    <property type="match status" value="1"/>
</dbReference>
<dbReference type="PANTHER" id="PTHR30582">
    <property type="entry name" value="L,D-TRANSPEPTIDASE"/>
    <property type="match status" value="1"/>
</dbReference>
<dbReference type="Pfam" id="PF03734">
    <property type="entry name" value="YkuD"/>
    <property type="match status" value="1"/>
</dbReference>
<dbReference type="InterPro" id="IPR038063">
    <property type="entry name" value="Transpep_catalytic_dom"/>
</dbReference>
<dbReference type="EMBL" id="JAGYPN010000001">
    <property type="protein sequence ID" value="MBS4222010.1"/>
    <property type="molecule type" value="Genomic_DNA"/>
</dbReference>
<dbReference type="InterPro" id="IPR002477">
    <property type="entry name" value="Peptidoglycan-bd-like"/>
</dbReference>
<keyword evidence="12" id="KW-1185">Reference proteome</keyword>
<name>A0A942UIC4_9BACI</name>
<dbReference type="GO" id="GO:0005576">
    <property type="term" value="C:extracellular region"/>
    <property type="evidence" value="ECO:0007669"/>
    <property type="project" value="TreeGrafter"/>
</dbReference>
<dbReference type="PANTHER" id="PTHR30582:SF24">
    <property type="entry name" value="L,D-TRANSPEPTIDASE ERFK_SRFK-RELATED"/>
    <property type="match status" value="1"/>
</dbReference>
<evidence type="ECO:0000256" key="4">
    <source>
        <dbReference type="ARBA" id="ARBA00022679"/>
    </source>
</evidence>
<keyword evidence="4" id="KW-0808">Transferase</keyword>
<dbReference type="CDD" id="cd16913">
    <property type="entry name" value="YkuD_like"/>
    <property type="match status" value="1"/>
</dbReference>
<dbReference type="GO" id="GO:0018104">
    <property type="term" value="P:peptidoglycan-protein cross-linking"/>
    <property type="evidence" value="ECO:0007669"/>
    <property type="project" value="TreeGrafter"/>
</dbReference>
<feature type="active site" description="Nucleophile" evidence="9">
    <location>
        <position position="154"/>
    </location>
</feature>
<evidence type="ECO:0000256" key="7">
    <source>
        <dbReference type="ARBA" id="ARBA00022984"/>
    </source>
</evidence>
<dbReference type="InterPro" id="IPR050979">
    <property type="entry name" value="LD-transpeptidase"/>
</dbReference>
<sequence>MFSLFINELKSRKSRVKIRHIRHNTMELIIKGEYLLMKKNSLFFVSLFFILIILFSSAHVHVESKEKEIYIKIDLWSNELLVLENNKVIKKYSIAPGTELSPTPIGTFMVTKKSKSWGGGFGSRWLGLNVPWGMYGIHGTNKPSFIGRNVSSGCIRMRNQDVEQLFEIIPKGTMVHIDGPITGIGKGEYKNLSVGSKGNLVQLVQERLKGMGLYNGPVDGIYDFQTENAVKKFQKANDFPINGVVTVHEYRQLGLLE</sequence>
<proteinExistence type="inferred from homology"/>
<feature type="domain" description="L,D-TPase catalytic" evidence="10">
    <location>
        <begin position="69"/>
        <end position="178"/>
    </location>
</feature>
<evidence type="ECO:0000256" key="1">
    <source>
        <dbReference type="ARBA" id="ARBA00004752"/>
    </source>
</evidence>
<evidence type="ECO:0000256" key="2">
    <source>
        <dbReference type="ARBA" id="ARBA00005992"/>
    </source>
</evidence>
<dbReference type="SUPFAM" id="SSF47090">
    <property type="entry name" value="PGBD-like"/>
    <property type="match status" value="1"/>
</dbReference>
<dbReference type="GO" id="GO:0071972">
    <property type="term" value="F:peptidoglycan L,D-transpeptidase activity"/>
    <property type="evidence" value="ECO:0007669"/>
    <property type="project" value="TreeGrafter"/>
</dbReference>
<dbReference type="Proteomes" id="UP000676456">
    <property type="component" value="Unassembled WGS sequence"/>
</dbReference>
<dbReference type="GO" id="GO:0016757">
    <property type="term" value="F:glycosyltransferase activity"/>
    <property type="evidence" value="ECO:0007669"/>
    <property type="project" value="UniProtKB-KW"/>
</dbReference>
<organism evidence="11 12">
    <name type="scientific">Lederbergia citrea</name>
    <dbReference type="NCBI Taxonomy" id="2833581"/>
    <lineage>
        <taxon>Bacteria</taxon>
        <taxon>Bacillati</taxon>
        <taxon>Bacillota</taxon>
        <taxon>Bacilli</taxon>
        <taxon>Bacillales</taxon>
        <taxon>Bacillaceae</taxon>
        <taxon>Lederbergia</taxon>
    </lineage>
</organism>
<feature type="active site" description="Proton donor/acceptor" evidence="9">
    <location>
        <position position="138"/>
    </location>
</feature>
<dbReference type="PROSITE" id="PS52029">
    <property type="entry name" value="LD_TPASE"/>
    <property type="match status" value="1"/>
</dbReference>
<evidence type="ECO:0000259" key="10">
    <source>
        <dbReference type="PROSITE" id="PS52029"/>
    </source>
</evidence>
<dbReference type="InterPro" id="IPR036365">
    <property type="entry name" value="PGBD-like_sf"/>
</dbReference>
<evidence type="ECO:0000256" key="9">
    <source>
        <dbReference type="PROSITE-ProRule" id="PRU01373"/>
    </source>
</evidence>
<evidence type="ECO:0000256" key="3">
    <source>
        <dbReference type="ARBA" id="ARBA00022676"/>
    </source>
</evidence>
<dbReference type="Gene3D" id="2.40.440.10">
    <property type="entry name" value="L,D-transpeptidase catalytic domain-like"/>
    <property type="match status" value="1"/>
</dbReference>
<evidence type="ECO:0000313" key="12">
    <source>
        <dbReference type="Proteomes" id="UP000676456"/>
    </source>
</evidence>
<keyword evidence="6 9" id="KW-0133">Cell shape</keyword>
<gene>
    <name evidence="11" type="ORF">KHA91_04485</name>
</gene>
<keyword evidence="3" id="KW-0328">Glycosyltransferase</keyword>